<dbReference type="InterPro" id="IPR050855">
    <property type="entry name" value="NDM-1-like"/>
</dbReference>
<dbReference type="RefSeq" id="WP_058385405.1">
    <property type="nucleotide sequence ID" value="NZ_CP013661.2"/>
</dbReference>
<evidence type="ECO:0000313" key="3">
    <source>
        <dbReference type="Proteomes" id="UP000065533"/>
    </source>
</evidence>
<dbReference type="SMART" id="SM00849">
    <property type="entry name" value="Lactamase_B"/>
    <property type="match status" value="1"/>
</dbReference>
<evidence type="ECO:0000259" key="1">
    <source>
        <dbReference type="SMART" id="SM00849"/>
    </source>
</evidence>
<dbReference type="Proteomes" id="UP000065533">
    <property type="component" value="Chromosome"/>
</dbReference>
<name>A0ABM5WZ62_9BACL</name>
<proteinExistence type="predicted"/>
<dbReference type="EMBL" id="CP013661">
    <property type="protein sequence ID" value="ALS78746.1"/>
    <property type="molecule type" value="Genomic_DNA"/>
</dbReference>
<dbReference type="PANTHER" id="PTHR42951">
    <property type="entry name" value="METALLO-BETA-LACTAMASE DOMAIN-CONTAINING"/>
    <property type="match status" value="1"/>
</dbReference>
<dbReference type="Gene3D" id="3.60.15.10">
    <property type="entry name" value="Ribonuclease Z/Hydroxyacylglutathione hydrolase-like"/>
    <property type="match status" value="1"/>
</dbReference>
<evidence type="ECO:0000313" key="2">
    <source>
        <dbReference type="EMBL" id="ALS78746.1"/>
    </source>
</evidence>
<reference evidence="2" key="1">
    <citation type="submission" date="2016-01" db="EMBL/GenBank/DDBJ databases">
        <title>Complete genome of Planococcus kocurri type strain.</title>
        <authorList>
            <person name="See-Too W.S."/>
        </authorList>
    </citation>
    <scope>NUCLEOTIDE SEQUENCE [LARGE SCALE GENOMIC DNA]</scope>
    <source>
        <strain evidence="2">ATCC 43650</strain>
    </source>
</reference>
<dbReference type="CDD" id="cd16282">
    <property type="entry name" value="metallo-hydrolase-like_MBL-fold"/>
    <property type="match status" value="1"/>
</dbReference>
<keyword evidence="3" id="KW-1185">Reference proteome</keyword>
<gene>
    <name evidence="2" type="ORF">AUO94_08805</name>
</gene>
<sequence>MKKLMDTEFFTLMKMTNGVFAAIAKPGKGAFSNAGFVDLGTELLVFDAFNTPSAARELRQQAEKLTGKKVKYLVNSHYHGDHIFGNQIFEEEVIISTEVTKEWIKEKNAIGDMETELTETTQYLHNLKLQISIEENEIIQQSLTNQYLEMTKLLDELPTLKLVLPSFTFERKVIISGTERNAELYCLGGGHSPSDTFLYVPQEQAAFMGDIVTEELHLPIFQPDNFLTILKEIQKIDIQVLMPGHGQIGTTEKVDTMIQYISMLIDAVKDAQNADILLADFVANFVVPSEYEKWKGTQGIQRNLASVYNFYAATK</sequence>
<dbReference type="PANTHER" id="PTHR42951:SF20">
    <property type="entry name" value="BETA LACTAMASE"/>
    <property type="match status" value="1"/>
</dbReference>
<accession>A0ABM5WZ62</accession>
<protein>
    <recommendedName>
        <fullName evidence="1">Metallo-beta-lactamase domain-containing protein</fullName>
    </recommendedName>
</protein>
<dbReference type="SUPFAM" id="SSF56281">
    <property type="entry name" value="Metallo-hydrolase/oxidoreductase"/>
    <property type="match status" value="1"/>
</dbReference>
<dbReference type="InterPro" id="IPR036866">
    <property type="entry name" value="RibonucZ/Hydroxyglut_hydro"/>
</dbReference>
<dbReference type="Pfam" id="PF00753">
    <property type="entry name" value="Lactamase_B"/>
    <property type="match status" value="1"/>
</dbReference>
<feature type="domain" description="Metallo-beta-lactamase" evidence="1">
    <location>
        <begin position="31"/>
        <end position="245"/>
    </location>
</feature>
<organism evidence="2 3">
    <name type="scientific">Planococcus kocurii</name>
    <dbReference type="NCBI Taxonomy" id="1374"/>
    <lineage>
        <taxon>Bacteria</taxon>
        <taxon>Bacillati</taxon>
        <taxon>Bacillota</taxon>
        <taxon>Bacilli</taxon>
        <taxon>Bacillales</taxon>
        <taxon>Caryophanaceae</taxon>
        <taxon>Planococcus</taxon>
    </lineage>
</organism>
<dbReference type="InterPro" id="IPR001279">
    <property type="entry name" value="Metallo-B-lactamas"/>
</dbReference>